<dbReference type="OrthoDB" id="10251412at2759"/>
<dbReference type="SUPFAM" id="SSF52540">
    <property type="entry name" value="P-loop containing nucleoside triphosphate hydrolases"/>
    <property type="match status" value="1"/>
</dbReference>
<dbReference type="InterPro" id="IPR057495">
    <property type="entry name" value="AAA_lid_BCS1"/>
</dbReference>
<dbReference type="RefSeq" id="XP_013318224.1">
    <property type="nucleotide sequence ID" value="XM_013462770.1"/>
</dbReference>
<keyword evidence="10" id="KW-0472">Membrane</keyword>
<evidence type="ECO:0000259" key="13">
    <source>
        <dbReference type="SMART" id="SM00382"/>
    </source>
</evidence>
<feature type="compositionally biased region" description="Basic and acidic residues" evidence="12">
    <location>
        <begin position="387"/>
        <end position="400"/>
    </location>
</feature>
<evidence type="ECO:0000259" key="14">
    <source>
        <dbReference type="SMART" id="SM01024"/>
    </source>
</evidence>
<organism evidence="15 16">
    <name type="scientific">Exophiala xenobiotica</name>
    <dbReference type="NCBI Taxonomy" id="348802"/>
    <lineage>
        <taxon>Eukaryota</taxon>
        <taxon>Fungi</taxon>
        <taxon>Dikarya</taxon>
        <taxon>Ascomycota</taxon>
        <taxon>Pezizomycotina</taxon>
        <taxon>Eurotiomycetes</taxon>
        <taxon>Chaetothyriomycetidae</taxon>
        <taxon>Chaetothyriales</taxon>
        <taxon>Herpotrichiellaceae</taxon>
        <taxon>Exophiala</taxon>
    </lineage>
</organism>
<dbReference type="InterPro" id="IPR027417">
    <property type="entry name" value="P-loop_NTPase"/>
</dbReference>
<dbReference type="InterPro" id="IPR014851">
    <property type="entry name" value="BCS1_N"/>
</dbReference>
<evidence type="ECO:0000256" key="1">
    <source>
        <dbReference type="ARBA" id="ARBA00004434"/>
    </source>
</evidence>
<dbReference type="GeneID" id="25324115"/>
<keyword evidence="8" id="KW-1133">Transmembrane helix</keyword>
<evidence type="ECO:0000256" key="11">
    <source>
        <dbReference type="ARBA" id="ARBA00048778"/>
    </source>
</evidence>
<evidence type="ECO:0000256" key="12">
    <source>
        <dbReference type="SAM" id="MobiDB-lite"/>
    </source>
</evidence>
<dbReference type="InterPro" id="IPR050747">
    <property type="entry name" value="Mitochondrial_chaperone_BCS1"/>
</dbReference>
<comment type="similarity">
    <text evidence="2">Belongs to the AAA ATPase family. BCS1 subfamily.</text>
</comment>
<feature type="domain" description="BCS1 N-terminal" evidence="14">
    <location>
        <begin position="101"/>
        <end position="283"/>
    </location>
</feature>
<feature type="compositionally biased region" description="Polar residues" evidence="12">
    <location>
        <begin position="39"/>
        <end position="50"/>
    </location>
</feature>
<keyword evidence="6" id="KW-0378">Hydrolase</keyword>
<evidence type="ECO:0000256" key="2">
    <source>
        <dbReference type="ARBA" id="ARBA00007448"/>
    </source>
</evidence>
<dbReference type="Proteomes" id="UP000054342">
    <property type="component" value="Unassembled WGS sequence"/>
</dbReference>
<evidence type="ECO:0000256" key="3">
    <source>
        <dbReference type="ARBA" id="ARBA00022692"/>
    </source>
</evidence>
<dbReference type="Pfam" id="PF00004">
    <property type="entry name" value="AAA"/>
    <property type="match status" value="2"/>
</dbReference>
<keyword evidence="16" id="KW-1185">Reference proteome</keyword>
<dbReference type="InterPro" id="IPR003593">
    <property type="entry name" value="AAA+_ATPase"/>
</dbReference>
<dbReference type="HOGENOM" id="CLU_010189_4_2_1"/>
<evidence type="ECO:0000313" key="16">
    <source>
        <dbReference type="Proteomes" id="UP000054342"/>
    </source>
</evidence>
<keyword evidence="3" id="KW-0812">Transmembrane</keyword>
<dbReference type="GO" id="GO:0016887">
    <property type="term" value="F:ATP hydrolysis activity"/>
    <property type="evidence" value="ECO:0007669"/>
    <property type="project" value="InterPro"/>
</dbReference>
<evidence type="ECO:0000256" key="7">
    <source>
        <dbReference type="ARBA" id="ARBA00022840"/>
    </source>
</evidence>
<name>A0A0D2ESD0_9EURO</name>
<dbReference type="AlphaFoldDB" id="A0A0D2ESD0"/>
<reference evidence="15 16" key="1">
    <citation type="submission" date="2015-01" db="EMBL/GenBank/DDBJ databases">
        <title>The Genome Sequence of Exophiala xenobiotica CBS118157.</title>
        <authorList>
            <consortium name="The Broad Institute Genomics Platform"/>
            <person name="Cuomo C."/>
            <person name="de Hoog S."/>
            <person name="Gorbushina A."/>
            <person name="Stielow B."/>
            <person name="Teixiera M."/>
            <person name="Abouelleil A."/>
            <person name="Chapman S.B."/>
            <person name="Priest M."/>
            <person name="Young S.K."/>
            <person name="Wortman J."/>
            <person name="Nusbaum C."/>
            <person name="Birren B."/>
        </authorList>
    </citation>
    <scope>NUCLEOTIDE SEQUENCE [LARGE SCALE GENOMIC DNA]</scope>
    <source>
        <strain evidence="15 16">CBS 118157</strain>
    </source>
</reference>
<evidence type="ECO:0000256" key="6">
    <source>
        <dbReference type="ARBA" id="ARBA00022801"/>
    </source>
</evidence>
<keyword evidence="4" id="KW-0547">Nucleotide-binding</keyword>
<dbReference type="Pfam" id="PF08740">
    <property type="entry name" value="BCS1_N"/>
    <property type="match status" value="1"/>
</dbReference>
<dbReference type="EMBL" id="KN847318">
    <property type="protein sequence ID" value="KIW57640.1"/>
    <property type="molecule type" value="Genomic_DNA"/>
</dbReference>
<evidence type="ECO:0000313" key="15">
    <source>
        <dbReference type="EMBL" id="KIW57640.1"/>
    </source>
</evidence>
<dbReference type="Pfam" id="PF25426">
    <property type="entry name" value="AAA_lid_BCS1"/>
    <property type="match status" value="1"/>
</dbReference>
<dbReference type="Gene3D" id="3.40.50.300">
    <property type="entry name" value="P-loop containing nucleotide triphosphate hydrolases"/>
    <property type="match status" value="1"/>
</dbReference>
<accession>A0A0D2ESD0</accession>
<protein>
    <recommendedName>
        <fullName evidence="17">AAA+ ATPase domain-containing protein</fullName>
    </recommendedName>
</protein>
<keyword evidence="7" id="KW-0067">ATP-binding</keyword>
<gene>
    <name evidence="15" type="ORF">PV05_02207</name>
</gene>
<feature type="region of interest" description="Disordered" evidence="12">
    <location>
        <begin position="559"/>
        <end position="601"/>
    </location>
</feature>
<feature type="domain" description="AAA+ ATPase" evidence="13">
    <location>
        <begin position="316"/>
        <end position="491"/>
    </location>
</feature>
<evidence type="ECO:0000256" key="9">
    <source>
        <dbReference type="ARBA" id="ARBA00023128"/>
    </source>
</evidence>
<evidence type="ECO:0000256" key="5">
    <source>
        <dbReference type="ARBA" id="ARBA00022792"/>
    </source>
</evidence>
<proteinExistence type="inferred from homology"/>
<keyword evidence="5" id="KW-0999">Mitochondrion inner membrane</keyword>
<comment type="catalytic activity">
    <reaction evidence="11">
        <text>ATP + H2O = ADP + phosphate + H(+)</text>
        <dbReference type="Rhea" id="RHEA:13065"/>
        <dbReference type="ChEBI" id="CHEBI:15377"/>
        <dbReference type="ChEBI" id="CHEBI:15378"/>
        <dbReference type="ChEBI" id="CHEBI:30616"/>
        <dbReference type="ChEBI" id="CHEBI:43474"/>
        <dbReference type="ChEBI" id="CHEBI:456216"/>
    </reaction>
    <physiologicalReaction direction="left-to-right" evidence="11">
        <dbReference type="Rhea" id="RHEA:13066"/>
    </physiologicalReaction>
</comment>
<feature type="compositionally biased region" description="Low complexity" evidence="12">
    <location>
        <begin position="413"/>
        <end position="424"/>
    </location>
</feature>
<dbReference type="GO" id="GO:0005743">
    <property type="term" value="C:mitochondrial inner membrane"/>
    <property type="evidence" value="ECO:0007669"/>
    <property type="project" value="UniProtKB-SubCell"/>
</dbReference>
<dbReference type="InterPro" id="IPR003959">
    <property type="entry name" value="ATPase_AAA_core"/>
</dbReference>
<dbReference type="GO" id="GO:0005524">
    <property type="term" value="F:ATP binding"/>
    <property type="evidence" value="ECO:0007669"/>
    <property type="project" value="UniProtKB-KW"/>
</dbReference>
<keyword evidence="9" id="KW-0496">Mitochondrion</keyword>
<sequence length="601" mass="67030">MRLCWEFKPTTGFFLILQHRPTETTMDGWDSYESPGSRIRSSSADNTTPKDSMAANLGLGNGDLVSNLLRGLGAAAGARLSPTIFRWMARHPKLTSIAQYFGVVWFLSTFVLSNMHHVWTWLMSYAMVSVTISKDDSELYCRVRTWILTNKWLKPRRSLHALSMNHAMNRNYANIRDEDGMKVIYKSNAKIQFFKHGNKWFLYTEEDSDTITLWCLGFSTKRIQDLLAEIQNGEDRLEYTEIYGVATCRLATAECDKHGRTLYREACEWELRSNTPRRTLESVCLNAQVKEKLTKDIARYLDPNSAQWYAQRGIPYRRGYLLFGKPGCGKTSFAMAVAGQFGLNVYALSLLDKGLTDTELANLFLTLQPKSLVLLEDIDSAGIGRECAKKDDQSNKDGARKATGHAYNSGMPDAAASGSGTSSDTSKKTTTEIPMQSRSQVTLAGLLNAIDGVASPEGHILILSTNHPENLDPALIRPGRVDLHVEFEFASKEQIHDMFIRMYTPYGSVTTPEYDISTLPALADQFSDIVPAGMFSPAEIQQHLLMHTRDPNEAIARGSEMIERKEKSNYSGAKGASLGSNGVPVPETQPVQARLEKSRAS</sequence>
<evidence type="ECO:0008006" key="17">
    <source>
        <dbReference type="Google" id="ProtNLM"/>
    </source>
</evidence>
<dbReference type="STRING" id="348802.A0A0D2ESD0"/>
<feature type="region of interest" description="Disordered" evidence="12">
    <location>
        <begin position="27"/>
        <end position="52"/>
    </location>
</feature>
<evidence type="ECO:0000256" key="8">
    <source>
        <dbReference type="ARBA" id="ARBA00022989"/>
    </source>
</evidence>
<dbReference type="PANTHER" id="PTHR23070">
    <property type="entry name" value="BCS1 AAA-TYPE ATPASE"/>
    <property type="match status" value="1"/>
</dbReference>
<feature type="region of interest" description="Disordered" evidence="12">
    <location>
        <begin position="387"/>
        <end position="435"/>
    </location>
</feature>
<evidence type="ECO:0000256" key="10">
    <source>
        <dbReference type="ARBA" id="ARBA00023136"/>
    </source>
</evidence>
<dbReference type="SMART" id="SM00382">
    <property type="entry name" value="AAA"/>
    <property type="match status" value="1"/>
</dbReference>
<dbReference type="SMART" id="SM01024">
    <property type="entry name" value="BCS1_N"/>
    <property type="match status" value="1"/>
</dbReference>
<comment type="subcellular location">
    <subcellularLocation>
        <location evidence="1">Mitochondrion inner membrane</location>
        <topology evidence="1">Single-pass membrane protein</topology>
    </subcellularLocation>
</comment>
<evidence type="ECO:0000256" key="4">
    <source>
        <dbReference type="ARBA" id="ARBA00022741"/>
    </source>
</evidence>